<comment type="caution">
    <text evidence="1">The sequence shown here is derived from an EMBL/GenBank/DDBJ whole genome shotgun (WGS) entry which is preliminary data.</text>
</comment>
<keyword evidence="2" id="KW-1185">Reference proteome</keyword>
<name>A0ABU1S2S6_9FLAO</name>
<evidence type="ECO:0000313" key="2">
    <source>
        <dbReference type="Proteomes" id="UP001261871"/>
    </source>
</evidence>
<accession>A0ABU1S2S6</accession>
<evidence type="ECO:0000313" key="1">
    <source>
        <dbReference type="EMBL" id="MDR6844490.1"/>
    </source>
</evidence>
<protein>
    <submittedName>
        <fullName evidence="1">Uncharacterized protein</fullName>
    </submittedName>
</protein>
<dbReference type="Proteomes" id="UP001261871">
    <property type="component" value="Unassembled WGS sequence"/>
</dbReference>
<proteinExistence type="predicted"/>
<sequence length="67" mass="8076">MRKLNVLKVTKAKVQEEWGYILPLIWPYHVYIRCNSKGDVNWEKAPVYQKTELDNRGNYEIHIKKET</sequence>
<reference evidence="1 2" key="1">
    <citation type="submission" date="2023-07" db="EMBL/GenBank/DDBJ databases">
        <title>Sorghum-associated microbial communities from plants grown in Nebraska, USA.</title>
        <authorList>
            <person name="Schachtman D."/>
        </authorList>
    </citation>
    <scope>NUCLEOTIDE SEQUENCE [LARGE SCALE GENOMIC DNA]</scope>
    <source>
        <strain evidence="1 2">BE124</strain>
    </source>
</reference>
<organism evidence="1 2">
    <name type="scientific">Flavobacterium granuli</name>
    <dbReference type="NCBI Taxonomy" id="280093"/>
    <lineage>
        <taxon>Bacteria</taxon>
        <taxon>Pseudomonadati</taxon>
        <taxon>Bacteroidota</taxon>
        <taxon>Flavobacteriia</taxon>
        <taxon>Flavobacteriales</taxon>
        <taxon>Flavobacteriaceae</taxon>
        <taxon>Flavobacterium</taxon>
    </lineage>
</organism>
<dbReference type="EMBL" id="JAVDTX010000002">
    <property type="protein sequence ID" value="MDR6844490.1"/>
    <property type="molecule type" value="Genomic_DNA"/>
</dbReference>
<dbReference type="RefSeq" id="WP_310004903.1">
    <property type="nucleotide sequence ID" value="NZ_JAVDTX010000002.1"/>
</dbReference>
<gene>
    <name evidence="1" type="ORF">J2W95_001181</name>
</gene>